<dbReference type="InterPro" id="IPR007730">
    <property type="entry name" value="SPOR-like_dom"/>
</dbReference>
<feature type="region of interest" description="Disordered" evidence="1">
    <location>
        <begin position="103"/>
        <end position="175"/>
    </location>
</feature>
<feature type="domain" description="SPOR" evidence="3">
    <location>
        <begin position="186"/>
        <end position="266"/>
    </location>
</feature>
<reference evidence="4 5" key="1">
    <citation type="journal article" date="2017" name="ISME J.">
        <title>Energy and carbon metabolisms in a deep terrestrial subsurface fluid microbial community.</title>
        <authorList>
            <person name="Momper L."/>
            <person name="Jungbluth S.P."/>
            <person name="Lee M.D."/>
            <person name="Amend J.P."/>
        </authorList>
    </citation>
    <scope>NUCLEOTIDE SEQUENCE [LARGE SCALE GENOMIC DNA]</scope>
    <source>
        <strain evidence="4">SURF_17</strain>
    </source>
</reference>
<sequence>MPLRMIGRLAGHETLCERPLRSHSSGIQVACSVEGVDMRFPEMVDCMLILRTSPFCTAGVKRHMRVSTGQLILLALGVLFLSIGGGLIGGKWAAKRHIAPAAQGAARTVEPAREPEPDSSLEIIPDYSEPAATAPEVTAPVEGTKEGEANKPPVPAPAPPKPAAQPPTKPKETAIPTVPLTSITSRGIASDYVIQAISTPSEEDAARTRKAILAEGFPAGIFEVDLGERGKWYRVYVGPYETEAEAQTVLKQVRAIPGYKASFVKPLE</sequence>
<dbReference type="PANTHER" id="PTHR38687">
    <property type="entry name" value="CELL DIVISION PROTEIN DEDD-RELATED"/>
    <property type="match status" value="1"/>
</dbReference>
<organism evidence="4 5">
    <name type="scientific">Candidatus Abyssobacteria bacterium SURF_17</name>
    <dbReference type="NCBI Taxonomy" id="2093361"/>
    <lineage>
        <taxon>Bacteria</taxon>
        <taxon>Pseudomonadati</taxon>
        <taxon>Candidatus Hydrogenedentota</taxon>
        <taxon>Candidatus Abyssobacteria</taxon>
    </lineage>
</organism>
<dbReference type="GO" id="GO:0032153">
    <property type="term" value="C:cell division site"/>
    <property type="evidence" value="ECO:0007669"/>
    <property type="project" value="TreeGrafter"/>
</dbReference>
<evidence type="ECO:0000313" key="5">
    <source>
        <dbReference type="Proteomes" id="UP000285961"/>
    </source>
</evidence>
<dbReference type="PANTHER" id="PTHR38687:SF1">
    <property type="entry name" value="CELL DIVISION PROTEIN DEDD"/>
    <property type="match status" value="1"/>
</dbReference>
<feature type="transmembrane region" description="Helical" evidence="2">
    <location>
        <begin position="71"/>
        <end position="93"/>
    </location>
</feature>
<dbReference type="EMBL" id="QZKI01000066">
    <property type="protein sequence ID" value="RJP70649.1"/>
    <property type="molecule type" value="Genomic_DNA"/>
</dbReference>
<feature type="compositionally biased region" description="Low complexity" evidence="1">
    <location>
        <begin position="129"/>
        <end position="142"/>
    </location>
</feature>
<dbReference type="GO" id="GO:0042834">
    <property type="term" value="F:peptidoglycan binding"/>
    <property type="evidence" value="ECO:0007669"/>
    <property type="project" value="InterPro"/>
</dbReference>
<dbReference type="InterPro" id="IPR052521">
    <property type="entry name" value="Cell_div_SPOR-domain"/>
</dbReference>
<gene>
    <name evidence="4" type="ORF">C4532_09015</name>
</gene>
<evidence type="ECO:0000259" key="3">
    <source>
        <dbReference type="PROSITE" id="PS51724"/>
    </source>
</evidence>
<dbReference type="GO" id="GO:0032506">
    <property type="term" value="P:cytokinetic process"/>
    <property type="evidence" value="ECO:0007669"/>
    <property type="project" value="TreeGrafter"/>
</dbReference>
<dbReference type="GO" id="GO:0030428">
    <property type="term" value="C:cell septum"/>
    <property type="evidence" value="ECO:0007669"/>
    <property type="project" value="TreeGrafter"/>
</dbReference>
<feature type="compositionally biased region" description="Pro residues" evidence="1">
    <location>
        <begin position="152"/>
        <end position="168"/>
    </location>
</feature>
<evidence type="ECO:0000256" key="2">
    <source>
        <dbReference type="SAM" id="Phobius"/>
    </source>
</evidence>
<dbReference type="Proteomes" id="UP000285961">
    <property type="component" value="Unassembled WGS sequence"/>
</dbReference>
<evidence type="ECO:0000256" key="1">
    <source>
        <dbReference type="SAM" id="MobiDB-lite"/>
    </source>
</evidence>
<keyword evidence="2" id="KW-0472">Membrane</keyword>
<dbReference type="AlphaFoldDB" id="A0A419EZ22"/>
<keyword evidence="2" id="KW-0812">Transmembrane</keyword>
<name>A0A419EZ22_9BACT</name>
<accession>A0A419EZ22</accession>
<dbReference type="Gene3D" id="3.30.70.1070">
    <property type="entry name" value="Sporulation related repeat"/>
    <property type="match status" value="1"/>
</dbReference>
<dbReference type="InterPro" id="IPR036680">
    <property type="entry name" value="SPOR-like_sf"/>
</dbReference>
<evidence type="ECO:0000313" key="4">
    <source>
        <dbReference type="EMBL" id="RJP70649.1"/>
    </source>
</evidence>
<proteinExistence type="predicted"/>
<keyword evidence="2" id="KW-1133">Transmembrane helix</keyword>
<dbReference type="Pfam" id="PF05036">
    <property type="entry name" value="SPOR"/>
    <property type="match status" value="1"/>
</dbReference>
<dbReference type="PROSITE" id="PS51724">
    <property type="entry name" value="SPOR"/>
    <property type="match status" value="1"/>
</dbReference>
<protein>
    <submittedName>
        <fullName evidence="4">SPOR domain-containing protein</fullName>
    </submittedName>
</protein>
<comment type="caution">
    <text evidence="4">The sequence shown here is derived from an EMBL/GenBank/DDBJ whole genome shotgun (WGS) entry which is preliminary data.</text>
</comment>
<dbReference type="SUPFAM" id="SSF110997">
    <property type="entry name" value="Sporulation related repeat"/>
    <property type="match status" value="1"/>
</dbReference>